<name>A0ABX7B8Z3_9PROT</name>
<keyword evidence="10" id="KW-0624">Polysaccharide degradation</keyword>
<keyword evidence="5" id="KW-0378">Hydrolase</keyword>
<accession>A0ABX7B8Z3</accession>
<dbReference type="InterPro" id="IPR018511">
    <property type="entry name" value="Hemolysin-typ_Ca-bd_CS"/>
</dbReference>
<dbReference type="Pfam" id="PF00353">
    <property type="entry name" value="HemolysinCabind"/>
    <property type="match status" value="1"/>
</dbReference>
<dbReference type="InterPro" id="IPR008965">
    <property type="entry name" value="CBM2/CBM3_carb-bd_dom_sf"/>
</dbReference>
<dbReference type="Gene3D" id="2.150.10.10">
    <property type="entry name" value="Serralysin-like metalloprotease, C-terminal"/>
    <property type="match status" value="1"/>
</dbReference>
<evidence type="ECO:0000256" key="10">
    <source>
        <dbReference type="ARBA" id="ARBA00023326"/>
    </source>
</evidence>
<comment type="catalytic activity">
    <reaction evidence="1">
        <text>Endohydrolysis of (1-&gt;4)-beta-D-glucosidic linkages in cellulose, lichenin and cereal beta-D-glucans.</text>
        <dbReference type="EC" id="3.2.1.4"/>
    </reaction>
</comment>
<dbReference type="Proteomes" id="UP000595197">
    <property type="component" value="Chromosome"/>
</dbReference>
<evidence type="ECO:0000256" key="5">
    <source>
        <dbReference type="ARBA" id="ARBA00022801"/>
    </source>
</evidence>
<dbReference type="InterPro" id="IPR025282">
    <property type="entry name" value="DUF4214"/>
</dbReference>
<keyword evidence="7" id="KW-0136">Cellulose degradation</keyword>
<dbReference type="InterPro" id="IPR017853">
    <property type="entry name" value="GH"/>
</dbReference>
<dbReference type="InterPro" id="IPR003644">
    <property type="entry name" value="Calx_beta"/>
</dbReference>
<keyword evidence="9" id="KW-0326">Glycosidase</keyword>
<dbReference type="Pfam" id="PF03160">
    <property type="entry name" value="Calx-beta"/>
    <property type="match status" value="1"/>
</dbReference>
<organism evidence="12 13">
    <name type="scientific">Skermanella cutis</name>
    <dbReference type="NCBI Taxonomy" id="2775420"/>
    <lineage>
        <taxon>Bacteria</taxon>
        <taxon>Pseudomonadati</taxon>
        <taxon>Pseudomonadota</taxon>
        <taxon>Alphaproteobacteria</taxon>
        <taxon>Rhodospirillales</taxon>
        <taxon>Azospirillaceae</taxon>
        <taxon>Skermanella</taxon>
    </lineage>
</organism>
<evidence type="ECO:0000256" key="8">
    <source>
        <dbReference type="ARBA" id="ARBA00023277"/>
    </source>
</evidence>
<dbReference type="RefSeq" id="WP_201078235.1">
    <property type="nucleotide sequence ID" value="NZ_CP067420.1"/>
</dbReference>
<dbReference type="PROSITE" id="PS00659">
    <property type="entry name" value="GLYCOSYL_HYDROL_F5"/>
    <property type="match status" value="1"/>
</dbReference>
<keyword evidence="3" id="KW-0732">Signal</keyword>
<dbReference type="Gene3D" id="2.60.40.290">
    <property type="match status" value="1"/>
</dbReference>
<evidence type="ECO:0000256" key="9">
    <source>
        <dbReference type="ARBA" id="ARBA00023295"/>
    </source>
</evidence>
<dbReference type="PROSITE" id="PS00330">
    <property type="entry name" value="HEMOLYSIN_CALCIUM"/>
    <property type="match status" value="3"/>
</dbReference>
<reference evidence="12" key="1">
    <citation type="submission" date="2021-02" db="EMBL/GenBank/DDBJ databases">
        <title>Skermanella TT6 skin isolate.</title>
        <authorList>
            <person name="Lee K."/>
            <person name="Ganzorig M."/>
        </authorList>
    </citation>
    <scope>NUCLEOTIDE SEQUENCE</scope>
    <source>
        <strain evidence="12">TT6</strain>
    </source>
</reference>
<dbReference type="PROSITE" id="PS51173">
    <property type="entry name" value="CBM2"/>
    <property type="match status" value="1"/>
</dbReference>
<dbReference type="InterPro" id="IPR038081">
    <property type="entry name" value="CalX-like_sf"/>
</dbReference>
<evidence type="ECO:0000256" key="6">
    <source>
        <dbReference type="ARBA" id="ARBA00022837"/>
    </source>
</evidence>
<dbReference type="Gene3D" id="2.60.40.2030">
    <property type="match status" value="1"/>
</dbReference>
<keyword evidence="4" id="KW-0677">Repeat</keyword>
<dbReference type="Pfam" id="PF00150">
    <property type="entry name" value="Cellulase"/>
    <property type="match status" value="1"/>
</dbReference>
<keyword evidence="8" id="KW-0119">Carbohydrate metabolism</keyword>
<feature type="domain" description="CBM2" evidence="11">
    <location>
        <begin position="1"/>
        <end position="122"/>
    </location>
</feature>
<dbReference type="PRINTS" id="PR00313">
    <property type="entry name" value="CABNDNGRPT"/>
</dbReference>
<protein>
    <recommendedName>
        <fullName evidence="2">cellulase</fullName>
        <ecNumber evidence="2">3.2.1.4</ecNumber>
    </recommendedName>
</protein>
<dbReference type="SMART" id="SM00637">
    <property type="entry name" value="CBD_II"/>
    <property type="match status" value="1"/>
</dbReference>
<keyword evidence="6" id="KW-0106">Calcium</keyword>
<evidence type="ECO:0000313" key="12">
    <source>
        <dbReference type="EMBL" id="QQP90854.1"/>
    </source>
</evidence>
<dbReference type="PANTHER" id="PTHR35923">
    <property type="entry name" value="MAJOR EXTRACELLULAR ENDOGLUCANASE"/>
    <property type="match status" value="1"/>
</dbReference>
<dbReference type="Gene3D" id="3.20.20.80">
    <property type="entry name" value="Glycosidases"/>
    <property type="match status" value="1"/>
</dbReference>
<dbReference type="EC" id="3.2.1.4" evidence="2"/>
<dbReference type="Pfam" id="PF00553">
    <property type="entry name" value="CBM_2"/>
    <property type="match status" value="1"/>
</dbReference>
<dbReference type="SUPFAM" id="SSF51445">
    <property type="entry name" value="(Trans)glycosidases"/>
    <property type="match status" value="1"/>
</dbReference>
<dbReference type="InterPro" id="IPR001547">
    <property type="entry name" value="Glyco_hydro_5"/>
</dbReference>
<dbReference type="PANTHER" id="PTHR35923:SF2">
    <property type="entry name" value="ENDOGLUCANASE"/>
    <property type="match status" value="1"/>
</dbReference>
<evidence type="ECO:0000313" key="13">
    <source>
        <dbReference type="Proteomes" id="UP000595197"/>
    </source>
</evidence>
<keyword evidence="13" id="KW-1185">Reference proteome</keyword>
<dbReference type="InterPro" id="IPR018087">
    <property type="entry name" value="Glyco_hydro_5_CS"/>
</dbReference>
<dbReference type="InterPro" id="IPR001343">
    <property type="entry name" value="Hemolysn_Ca-bd"/>
</dbReference>
<dbReference type="Pfam" id="PF13946">
    <property type="entry name" value="DUF4214"/>
    <property type="match status" value="2"/>
</dbReference>
<dbReference type="SUPFAM" id="SSF51120">
    <property type="entry name" value="beta-Roll"/>
    <property type="match status" value="1"/>
</dbReference>
<dbReference type="InterPro" id="IPR011049">
    <property type="entry name" value="Serralysin-like_metalloprot_C"/>
</dbReference>
<sequence length="956" mass="101224">MGIRTVFKLGNVWDQGFAAEILVVNDGPETVTDWHLSFTAPWVLQSWWNVTALPSPTGVTTFGNVGMNGTLAPGQSANIGFTAQGTPAEPVFLPSAPGQADAMPYLTVTDGFAVEGDSGTTPLTFHLSLSQASATPVTVRWETAAGGATAGTDYRTAGGTVTFAPGETRATVRIDVIGDTVAELNETVRLVVKLAEGAVPVRWQATGTIHDDDGPSPAAPGVVADGFLSTRGNEIVDAAGTPVRLAAVNWFGLESLRASPDGLQARNWQDMMKQMADAGFNAIRLPFSSELLDGRAPANINGTLNPDLVGLDGLGIIDRIVEHAGRIGLRIILDHHRSAAGDGPNQNGLWYEGAHTDQEWMDDWVMLAQRYKGNSTVVAADLHNEPHGQATWGDGNPATDWKAAAERAGAAIQAVNPDWLILVEGIESYKGSWYWWGGNLQGVADHPVELPVANKLVYSPHDYPDSVHRQPWFQADDYAAQLQGLFDTQWGFIARQNIAPVMLGEFGTRLNDPKDLVWLSKLTATLNGDLDGDGVTDAGQPAAGLSWAWWSWNPNSTDTGGILADDWRTVLPEKLAAIAALRGSAFAAADGGSFGDGPVGLALAGGAGSDLLRGGAGSDLIRGEGGDDRIFGGDGDDRLYGGTGDDWLEGGAGSDLIDGGPGIDTAIWAGPRRQHAVTFDTGGDVRVSGPDGVDTVRGVEHLVFTDGRYVTDTGDTAAQVHRLYGAALDRAPDPGGLLAWKAALDAGALTLAQAAGGFVGSEEFRLRYGPLEDRGFVEQLYRNVLHREGEEAGVTNWTGSLGAGLTRAEALVGFSESVENVQRTAPVIERGLWLRDDQAAAVARLYDSAFDRLPDAGGLVGWTAAVKAGMTLHEAAGGFIGSNEFQQRYGAVDNAGFVDLLYRNVLDRQGDPDGLRNWTGALDAGMTRTEALVGFSESVEHKMQRAPYIDDGIWFA</sequence>
<dbReference type="SMART" id="SM00237">
    <property type="entry name" value="Calx_beta"/>
    <property type="match status" value="1"/>
</dbReference>
<evidence type="ECO:0000256" key="4">
    <source>
        <dbReference type="ARBA" id="ARBA00022737"/>
    </source>
</evidence>
<dbReference type="InterPro" id="IPR012291">
    <property type="entry name" value="CBM2_carb-bd_dom_sf"/>
</dbReference>
<dbReference type="SUPFAM" id="SSF49384">
    <property type="entry name" value="Carbohydrate-binding domain"/>
    <property type="match status" value="1"/>
</dbReference>
<dbReference type="SUPFAM" id="SSF141072">
    <property type="entry name" value="CalX-like"/>
    <property type="match status" value="1"/>
</dbReference>
<dbReference type="InterPro" id="IPR038255">
    <property type="entry name" value="PBS_linker_sf"/>
</dbReference>
<gene>
    <name evidence="12" type="ORF">IGS68_06410</name>
</gene>
<proteinExistence type="predicted"/>
<evidence type="ECO:0000256" key="2">
    <source>
        <dbReference type="ARBA" id="ARBA00012601"/>
    </source>
</evidence>
<evidence type="ECO:0000256" key="1">
    <source>
        <dbReference type="ARBA" id="ARBA00000966"/>
    </source>
</evidence>
<evidence type="ECO:0000259" key="11">
    <source>
        <dbReference type="PROSITE" id="PS51173"/>
    </source>
</evidence>
<evidence type="ECO:0000256" key="3">
    <source>
        <dbReference type="ARBA" id="ARBA00022729"/>
    </source>
</evidence>
<dbReference type="InterPro" id="IPR001919">
    <property type="entry name" value="CBD2"/>
</dbReference>
<dbReference type="Gene3D" id="1.10.3130.20">
    <property type="entry name" value="Phycobilisome linker domain"/>
    <property type="match status" value="2"/>
</dbReference>
<dbReference type="EMBL" id="CP067420">
    <property type="protein sequence ID" value="QQP90854.1"/>
    <property type="molecule type" value="Genomic_DNA"/>
</dbReference>
<evidence type="ECO:0000256" key="7">
    <source>
        <dbReference type="ARBA" id="ARBA00023001"/>
    </source>
</evidence>